<sequence>MSEKVLVIGAHGKVGRIIVQQLGEAGKQVFAGFRTEDQFGGVTGQKNVTPILFNLQMLKEEMVKIFKKNNFDAIIFSAGAGGASDALTTQIDLDGAIKTMDAAEEAGIKRYLMVSAAGADIRDVWVGSGIYTYFMMKHYADRILKDSDLDYTIVRPSTLSDEAGKGTVKNNFVFGQDASSISREDVATFVTTALDAKTAYRKIYAITAGDEPIQEIFN</sequence>
<keyword evidence="3" id="KW-1185">Reference proteome</keyword>
<dbReference type="RefSeq" id="WP_349641436.1">
    <property type="nucleotide sequence ID" value="NZ_CAWVOH010000001.1"/>
</dbReference>
<feature type="domain" description="NAD(P)-binding" evidence="1">
    <location>
        <begin position="9"/>
        <end position="196"/>
    </location>
</feature>
<protein>
    <submittedName>
        <fullName evidence="2">Contains NAD(P)-binding and DUF2867 domains (YbjT)</fullName>
    </submittedName>
</protein>
<organism evidence="2 3">
    <name type="scientific">Eupransor demetentiae</name>
    <dbReference type="NCBI Taxonomy" id="3109584"/>
    <lineage>
        <taxon>Bacteria</taxon>
        <taxon>Bacillati</taxon>
        <taxon>Bacillota</taxon>
        <taxon>Bacilli</taxon>
        <taxon>Lactobacillales</taxon>
        <taxon>Lactobacillaceae</taxon>
        <taxon>Eupransor</taxon>
    </lineage>
</organism>
<evidence type="ECO:0000313" key="2">
    <source>
        <dbReference type="EMBL" id="CAK8053889.1"/>
    </source>
</evidence>
<accession>A0ABM9N411</accession>
<name>A0ABM9N411_9LACO</name>
<dbReference type="CDD" id="cd05243">
    <property type="entry name" value="SDR_a5"/>
    <property type="match status" value="1"/>
</dbReference>
<dbReference type="Gene3D" id="3.40.50.720">
    <property type="entry name" value="NAD(P)-binding Rossmann-like Domain"/>
    <property type="match status" value="1"/>
</dbReference>
<dbReference type="SUPFAM" id="SSF51735">
    <property type="entry name" value="NAD(P)-binding Rossmann-fold domains"/>
    <property type="match status" value="1"/>
</dbReference>
<dbReference type="InterPro" id="IPR036291">
    <property type="entry name" value="NAD(P)-bd_dom_sf"/>
</dbReference>
<gene>
    <name evidence="2" type="ORF">R54876_GBNLAHCA_00448</name>
</gene>
<dbReference type="InterPro" id="IPR016040">
    <property type="entry name" value="NAD(P)-bd_dom"/>
</dbReference>
<dbReference type="Pfam" id="PF13460">
    <property type="entry name" value="NAD_binding_10"/>
    <property type="match status" value="1"/>
</dbReference>
<dbReference type="Proteomes" id="UP001314241">
    <property type="component" value="Unassembled WGS sequence"/>
</dbReference>
<reference evidence="2 3" key="1">
    <citation type="submission" date="2024-01" db="EMBL/GenBank/DDBJ databases">
        <authorList>
            <person name="Botero Cardona J."/>
        </authorList>
    </citation>
    <scope>NUCLEOTIDE SEQUENCE [LARGE SCALE GENOMIC DNA]</scope>
    <source>
        <strain evidence="2 3">LMG 33000</strain>
    </source>
</reference>
<dbReference type="PANTHER" id="PTHR15020:SF50">
    <property type="entry name" value="UPF0659 PROTEIN YMR090W"/>
    <property type="match status" value="1"/>
</dbReference>
<evidence type="ECO:0000259" key="1">
    <source>
        <dbReference type="Pfam" id="PF13460"/>
    </source>
</evidence>
<proteinExistence type="predicted"/>
<dbReference type="EMBL" id="CAWVOH010000001">
    <property type="protein sequence ID" value="CAK8053889.1"/>
    <property type="molecule type" value="Genomic_DNA"/>
</dbReference>
<comment type="caution">
    <text evidence="2">The sequence shown here is derived from an EMBL/GenBank/DDBJ whole genome shotgun (WGS) entry which is preliminary data.</text>
</comment>
<dbReference type="PANTHER" id="PTHR15020">
    <property type="entry name" value="FLAVIN REDUCTASE-RELATED"/>
    <property type="match status" value="1"/>
</dbReference>
<evidence type="ECO:0000313" key="3">
    <source>
        <dbReference type="Proteomes" id="UP001314241"/>
    </source>
</evidence>